<evidence type="ECO:0000259" key="7">
    <source>
        <dbReference type="Pfam" id="PF06271"/>
    </source>
</evidence>
<dbReference type="Proteomes" id="UP000324479">
    <property type="component" value="Unassembled WGS sequence"/>
</dbReference>
<evidence type="ECO:0000256" key="1">
    <source>
        <dbReference type="ARBA" id="ARBA00004651"/>
    </source>
</evidence>
<dbReference type="AlphaFoldDB" id="A0A5M6CVE4"/>
<protein>
    <submittedName>
        <fullName evidence="8">RDD family protein</fullName>
    </submittedName>
</protein>
<dbReference type="PANTHER" id="PTHR36115:SF6">
    <property type="entry name" value="PROLINE-RICH ANTIGEN HOMOLOG"/>
    <property type="match status" value="1"/>
</dbReference>
<evidence type="ECO:0000313" key="9">
    <source>
        <dbReference type="Proteomes" id="UP000324479"/>
    </source>
</evidence>
<gene>
    <name evidence="8" type="ORF">FYK55_28035</name>
</gene>
<keyword evidence="3 6" id="KW-0812">Transmembrane</keyword>
<evidence type="ECO:0000256" key="2">
    <source>
        <dbReference type="ARBA" id="ARBA00022475"/>
    </source>
</evidence>
<dbReference type="Pfam" id="PF06271">
    <property type="entry name" value="RDD"/>
    <property type="match status" value="1"/>
</dbReference>
<reference evidence="8 9" key="1">
    <citation type="submission" date="2019-08" db="EMBL/GenBank/DDBJ databases">
        <authorList>
            <person name="Dhanesh K."/>
            <person name="Kumar G."/>
            <person name="Sasikala C."/>
            <person name="Venkata Ramana C."/>
        </authorList>
    </citation>
    <scope>NUCLEOTIDE SEQUENCE [LARGE SCALE GENOMIC DNA]</scope>
    <source>
        <strain evidence="8 9">JC645</strain>
    </source>
</reference>
<dbReference type="EMBL" id="VWOX01000036">
    <property type="protein sequence ID" value="KAA5537962.1"/>
    <property type="molecule type" value="Genomic_DNA"/>
</dbReference>
<dbReference type="PANTHER" id="PTHR36115">
    <property type="entry name" value="PROLINE-RICH ANTIGEN HOMOLOG-RELATED"/>
    <property type="match status" value="1"/>
</dbReference>
<name>A0A5M6CVE4_9BACT</name>
<dbReference type="RefSeq" id="WP_150079936.1">
    <property type="nucleotide sequence ID" value="NZ_VWOX01000036.1"/>
</dbReference>
<sequence>MADNSLGDADFYDLEAYAGIGKRLSVVLIDVPMLLVAGVLTWLPFVALIQYGVIRTDPSRYFWLLFLLIIWLYLVPMKRSVGTVGYWATRLKIVSAKGGQPSLLTMTCRLLLWIFGPFNLALDLLWLGADTERQTLRDCYLGTYVVDRSAKPIGRGLLHLTRYNACGLTLAYPRVVRSRFAA</sequence>
<dbReference type="InterPro" id="IPR010432">
    <property type="entry name" value="RDD"/>
</dbReference>
<organism evidence="8 9">
    <name type="scientific">Roseiconus nitratireducens</name>
    <dbReference type="NCBI Taxonomy" id="2605748"/>
    <lineage>
        <taxon>Bacteria</taxon>
        <taxon>Pseudomonadati</taxon>
        <taxon>Planctomycetota</taxon>
        <taxon>Planctomycetia</taxon>
        <taxon>Pirellulales</taxon>
        <taxon>Pirellulaceae</taxon>
        <taxon>Roseiconus</taxon>
    </lineage>
</organism>
<keyword evidence="9" id="KW-1185">Reference proteome</keyword>
<feature type="domain" description="RDD" evidence="7">
    <location>
        <begin position="17"/>
        <end position="141"/>
    </location>
</feature>
<proteinExistence type="predicted"/>
<keyword evidence="2" id="KW-1003">Cell membrane</keyword>
<feature type="transmembrane region" description="Helical" evidence="6">
    <location>
        <begin position="110"/>
        <end position="127"/>
    </location>
</feature>
<evidence type="ECO:0000256" key="3">
    <source>
        <dbReference type="ARBA" id="ARBA00022692"/>
    </source>
</evidence>
<accession>A0A5M6CVE4</accession>
<dbReference type="GO" id="GO:0005886">
    <property type="term" value="C:plasma membrane"/>
    <property type="evidence" value="ECO:0007669"/>
    <property type="project" value="UniProtKB-SubCell"/>
</dbReference>
<keyword evidence="4 6" id="KW-1133">Transmembrane helix</keyword>
<feature type="transmembrane region" description="Helical" evidence="6">
    <location>
        <begin position="61"/>
        <end position="77"/>
    </location>
</feature>
<comment type="subcellular location">
    <subcellularLocation>
        <location evidence="1">Cell membrane</location>
        <topology evidence="1">Multi-pass membrane protein</topology>
    </subcellularLocation>
</comment>
<evidence type="ECO:0000256" key="4">
    <source>
        <dbReference type="ARBA" id="ARBA00022989"/>
    </source>
</evidence>
<evidence type="ECO:0000256" key="5">
    <source>
        <dbReference type="ARBA" id="ARBA00023136"/>
    </source>
</evidence>
<evidence type="ECO:0000313" key="8">
    <source>
        <dbReference type="EMBL" id="KAA5537962.1"/>
    </source>
</evidence>
<keyword evidence="5 6" id="KW-0472">Membrane</keyword>
<evidence type="ECO:0000256" key="6">
    <source>
        <dbReference type="SAM" id="Phobius"/>
    </source>
</evidence>
<comment type="caution">
    <text evidence="8">The sequence shown here is derived from an EMBL/GenBank/DDBJ whole genome shotgun (WGS) entry which is preliminary data.</text>
</comment>
<feature type="transmembrane region" description="Helical" evidence="6">
    <location>
        <begin position="33"/>
        <end position="54"/>
    </location>
</feature>
<dbReference type="InterPro" id="IPR051791">
    <property type="entry name" value="Pra-immunoreactive"/>
</dbReference>